<dbReference type="PANTHER" id="PTHR32063:SF78">
    <property type="entry name" value="ACRB_ACRD_ACRF FAMILY PROTEIN"/>
    <property type="match status" value="1"/>
</dbReference>
<accession>A0ABR7RLL4</accession>
<dbReference type="Proteomes" id="UP000626026">
    <property type="component" value="Unassembled WGS sequence"/>
</dbReference>
<dbReference type="Pfam" id="PF00873">
    <property type="entry name" value="ACR_tran"/>
    <property type="match status" value="1"/>
</dbReference>
<dbReference type="PANTHER" id="PTHR32063">
    <property type="match status" value="1"/>
</dbReference>
<dbReference type="Gene3D" id="3.30.70.1440">
    <property type="entry name" value="Multidrug efflux transporter AcrB pore domain"/>
    <property type="match status" value="1"/>
</dbReference>
<dbReference type="SUPFAM" id="SSF82693">
    <property type="entry name" value="Multidrug efflux transporter AcrB pore domain, PN1, PN2, PC1 and PC2 subdomains"/>
    <property type="match status" value="3"/>
</dbReference>
<proteinExistence type="predicted"/>
<feature type="transmembrane region" description="Helical" evidence="1">
    <location>
        <begin position="895"/>
        <end position="921"/>
    </location>
</feature>
<feature type="transmembrane region" description="Helical" evidence="1">
    <location>
        <begin position="361"/>
        <end position="382"/>
    </location>
</feature>
<keyword evidence="1" id="KW-1133">Transmembrane helix</keyword>
<feature type="transmembrane region" description="Helical" evidence="1">
    <location>
        <begin position="958"/>
        <end position="980"/>
    </location>
</feature>
<dbReference type="SUPFAM" id="SSF82866">
    <property type="entry name" value="Multidrug efflux transporter AcrB transmembrane domain"/>
    <property type="match status" value="2"/>
</dbReference>
<dbReference type="RefSeq" id="WP_187784387.1">
    <property type="nucleotide sequence ID" value="NZ_JACTVA010000014.1"/>
</dbReference>
<dbReference type="PRINTS" id="PR00702">
    <property type="entry name" value="ACRIFLAVINRP"/>
</dbReference>
<reference evidence="2 3" key="1">
    <citation type="journal article" date="2013" name="Int. J. Syst. Evol. Microbiol.">
        <title>Roseomonas aerophila sp. nov., isolated from air.</title>
        <authorList>
            <person name="Kim S.J."/>
            <person name="Weon H.Y."/>
            <person name="Ahn J.H."/>
            <person name="Hong S.B."/>
            <person name="Seok S.J."/>
            <person name="Whang K.S."/>
            <person name="Kwon S.W."/>
        </authorList>
    </citation>
    <scope>NUCLEOTIDE SEQUENCE [LARGE SCALE GENOMIC DNA]</scope>
    <source>
        <strain evidence="2 3">NBRC 108923</strain>
    </source>
</reference>
<dbReference type="Gene3D" id="3.30.70.1430">
    <property type="entry name" value="Multidrug efflux transporter AcrB pore domain"/>
    <property type="match status" value="2"/>
</dbReference>
<organism evidence="2 3">
    <name type="scientific">Teichococcus aerophilus</name>
    <dbReference type="NCBI Taxonomy" id="1224513"/>
    <lineage>
        <taxon>Bacteria</taxon>
        <taxon>Pseudomonadati</taxon>
        <taxon>Pseudomonadota</taxon>
        <taxon>Alphaproteobacteria</taxon>
        <taxon>Acetobacterales</taxon>
        <taxon>Roseomonadaceae</taxon>
        <taxon>Roseomonas</taxon>
    </lineage>
</organism>
<dbReference type="InterPro" id="IPR001036">
    <property type="entry name" value="Acrflvin-R"/>
</dbReference>
<dbReference type="SUPFAM" id="SSF82714">
    <property type="entry name" value="Multidrug efflux transporter AcrB TolC docking domain, DN and DC subdomains"/>
    <property type="match status" value="2"/>
</dbReference>
<keyword evidence="1" id="KW-0472">Membrane</keyword>
<dbReference type="Gene3D" id="3.30.70.1320">
    <property type="entry name" value="Multidrug efflux transporter AcrB pore domain like"/>
    <property type="match status" value="1"/>
</dbReference>
<feature type="transmembrane region" description="Helical" evidence="1">
    <location>
        <begin position="858"/>
        <end position="875"/>
    </location>
</feature>
<feature type="transmembrane region" description="Helical" evidence="1">
    <location>
        <begin position="531"/>
        <end position="549"/>
    </location>
</feature>
<gene>
    <name evidence="2" type="ORF">IBL26_10300</name>
</gene>
<name>A0ABR7RLL4_9PROT</name>
<protein>
    <submittedName>
        <fullName evidence="2">Efflux RND transporter permease subunit</fullName>
    </submittedName>
</protein>
<comment type="caution">
    <text evidence="2">The sequence shown here is derived from an EMBL/GenBank/DDBJ whole genome shotgun (WGS) entry which is preliminary data.</text>
</comment>
<dbReference type="Gene3D" id="1.20.1640.10">
    <property type="entry name" value="Multidrug efflux transporter AcrB transmembrane domain"/>
    <property type="match status" value="2"/>
</dbReference>
<feature type="transmembrane region" description="Helical" evidence="1">
    <location>
        <begin position="338"/>
        <end position="354"/>
    </location>
</feature>
<dbReference type="Gene3D" id="3.30.2090.10">
    <property type="entry name" value="Multidrug efflux transporter AcrB TolC docking domain, DN and DC subdomains"/>
    <property type="match status" value="2"/>
</dbReference>
<evidence type="ECO:0000313" key="2">
    <source>
        <dbReference type="EMBL" id="MBC9207226.1"/>
    </source>
</evidence>
<feature type="transmembrane region" description="Helical" evidence="1">
    <location>
        <begin position="432"/>
        <end position="452"/>
    </location>
</feature>
<feature type="transmembrane region" description="Helical" evidence="1">
    <location>
        <begin position="464"/>
        <end position="488"/>
    </location>
</feature>
<keyword evidence="3" id="KW-1185">Reference proteome</keyword>
<evidence type="ECO:0000256" key="1">
    <source>
        <dbReference type="SAM" id="Phobius"/>
    </source>
</evidence>
<dbReference type="EMBL" id="JACTVA010000014">
    <property type="protein sequence ID" value="MBC9207226.1"/>
    <property type="molecule type" value="Genomic_DNA"/>
</dbReference>
<keyword evidence="1" id="KW-0812">Transmembrane</keyword>
<feature type="transmembrane region" description="Helical" evidence="1">
    <location>
        <begin position="986"/>
        <end position="1012"/>
    </location>
</feature>
<dbReference type="InterPro" id="IPR027463">
    <property type="entry name" value="AcrB_DN_DC_subdom"/>
</dbReference>
<evidence type="ECO:0000313" key="3">
    <source>
        <dbReference type="Proteomes" id="UP000626026"/>
    </source>
</evidence>
<sequence>MFSISSPFIRRPVATLLMAVGLALAGIAAFSELPVSALPRVDLPTVLVSVSQPGANPETLAATVIAPLERRIGEIAGITEMTSNASTGSGNIIVQFDIARTQASVARDVQAAVNAARQDLPSGMPSPPSVRKFNPADAPVLILAITSDRTSSTGLYDLADSTVGPRLSRVTGVAQVQVGGADQPAVRVAVNPAAAAAAGVSMEDVRTAINSSNVTSALGMIEGPGQSAALSLNDRLSRAEQFSTLVIKSTESGTVRLSGIARVTDGSRNRRQAAWYNDTPSVLLQIYKQPDANVIEVVDGVRAMLPELESYLPAGTRLEIQNDRSSTIRASVHEVERTLLITIALVILVVAMFLRRKSSVLAACISVPLSLLGTLVVMWLLGYSLNNFSLMALTISVGFVVDDAIVMIENMARLRERGVPPMQAALQGAREIGFTIVSITVSLIAVFLPLLAMGGIVGRLFREFSVTLATAVVLSALISLTITPMVAARLAGTAEHRPPGRFGRVFERGLDAMVNGYMRSLAVTLRFRRSMLLLTLGLVGLTVWLYIIVPKGFFPEQDTGLLRGTVQASTDTSFAAMQVLHTRAADIIRADPAVANISGSIGSGFNSSTNSGQFFISLKPLGERPPINDVIARLRQPLSTIPGASVFLRADQELNIGGRPGNAAYSYSLLGPDLDELRRWTETMVDKLRTVSGINDVSSDQERTGLINRLVIDRDAAARLGVSIGDISNVFNDSFSQRQVSTIYGARNQYKVVLEIDPALQQDATQFDRIFVPSSSGTPVPLKALARVERDVAPLRVTHRGQYPATTISFNLSPDIDIGAVPPLLQQAELEAGLPDTIRGQYGGNAAAFQAFSRDQPILIVASLVVIYIVLGVLYESFIHPLTILSTLPTAGIGALLALLLTGTSLTVIALIGVILLMGIVKKNAIMMIDFALEQERHHGLDSEASILAACRDRFRPILMTTLAALLGAVPLAVATGAGSELHRPLGITIIGGLLLSQLLTLYTTPVVYLALDRLRRRRPKPTVAPPSPA</sequence>